<dbReference type="GeneID" id="7449653"/>
<keyword evidence="4" id="KW-1185">Reference proteome</keyword>
<dbReference type="InParanoid" id="B8C1V7"/>
<gene>
    <name evidence="3" type="ORF">THAPSDRAFT_22568</name>
</gene>
<feature type="domain" description="Rhodanese" evidence="2">
    <location>
        <begin position="1038"/>
        <end position="1156"/>
    </location>
</feature>
<feature type="compositionally biased region" description="Low complexity" evidence="1">
    <location>
        <begin position="1458"/>
        <end position="1480"/>
    </location>
</feature>
<evidence type="ECO:0000256" key="1">
    <source>
        <dbReference type="SAM" id="MobiDB-lite"/>
    </source>
</evidence>
<dbReference type="SUPFAM" id="SSF47923">
    <property type="entry name" value="Ypt/Rab-GAP domain of gyp1p"/>
    <property type="match status" value="1"/>
</dbReference>
<dbReference type="Proteomes" id="UP000001449">
    <property type="component" value="Chromosome 5"/>
</dbReference>
<dbReference type="STRING" id="35128.B8C1V7"/>
<feature type="compositionally biased region" description="Low complexity" evidence="1">
    <location>
        <begin position="1587"/>
        <end position="1605"/>
    </location>
</feature>
<feature type="compositionally biased region" description="Polar residues" evidence="1">
    <location>
        <begin position="1607"/>
        <end position="1616"/>
    </location>
</feature>
<dbReference type="GO" id="GO:0042147">
    <property type="term" value="P:retrograde transport, endosome to Golgi"/>
    <property type="evidence" value="ECO:0000318"/>
    <property type="project" value="GO_Central"/>
</dbReference>
<feature type="region of interest" description="Disordered" evidence="1">
    <location>
        <begin position="212"/>
        <end position="234"/>
    </location>
</feature>
<name>B8C1V7_THAPS</name>
<feature type="region of interest" description="Disordered" evidence="1">
    <location>
        <begin position="368"/>
        <end position="398"/>
    </location>
</feature>
<dbReference type="PROSITE" id="PS50206">
    <property type="entry name" value="RHODANESE_3"/>
    <property type="match status" value="1"/>
</dbReference>
<dbReference type="GO" id="GO:0005829">
    <property type="term" value="C:cytosol"/>
    <property type="evidence" value="ECO:0007669"/>
    <property type="project" value="GOC"/>
</dbReference>
<dbReference type="GO" id="GO:0005802">
    <property type="term" value="C:trans-Golgi network"/>
    <property type="evidence" value="ECO:0000318"/>
    <property type="project" value="GO_Central"/>
</dbReference>
<reference evidence="3 4" key="1">
    <citation type="journal article" date="2004" name="Science">
        <title>The genome of the diatom Thalassiosira pseudonana: ecology, evolution, and metabolism.</title>
        <authorList>
            <person name="Armbrust E.V."/>
            <person name="Berges J.A."/>
            <person name="Bowler C."/>
            <person name="Green B.R."/>
            <person name="Martinez D."/>
            <person name="Putnam N.H."/>
            <person name="Zhou S."/>
            <person name="Allen A.E."/>
            <person name="Apt K.E."/>
            <person name="Bechner M."/>
            <person name="Brzezinski M.A."/>
            <person name="Chaal B.K."/>
            <person name="Chiovitti A."/>
            <person name="Davis A.K."/>
            <person name="Demarest M.S."/>
            <person name="Detter J.C."/>
            <person name="Glavina T."/>
            <person name="Goodstein D."/>
            <person name="Hadi M.Z."/>
            <person name="Hellsten U."/>
            <person name="Hildebrand M."/>
            <person name="Jenkins B.D."/>
            <person name="Jurka J."/>
            <person name="Kapitonov V.V."/>
            <person name="Kroger N."/>
            <person name="Lau W.W."/>
            <person name="Lane T.W."/>
            <person name="Larimer F.W."/>
            <person name="Lippmeier J.C."/>
            <person name="Lucas S."/>
            <person name="Medina M."/>
            <person name="Montsant A."/>
            <person name="Obornik M."/>
            <person name="Parker M.S."/>
            <person name="Palenik B."/>
            <person name="Pazour G.J."/>
            <person name="Richardson P.M."/>
            <person name="Rynearson T.A."/>
            <person name="Saito M.A."/>
            <person name="Schwartz D.C."/>
            <person name="Thamatrakoln K."/>
            <person name="Valentin K."/>
            <person name="Vardi A."/>
            <person name="Wilkerson F.P."/>
            <person name="Rokhsar D.S."/>
        </authorList>
    </citation>
    <scope>NUCLEOTIDE SEQUENCE [LARGE SCALE GENOMIC DNA]</scope>
    <source>
        <strain evidence="3 4">CCMP1335</strain>
    </source>
</reference>
<evidence type="ECO:0000313" key="3">
    <source>
        <dbReference type="EMBL" id="EED92285.1"/>
    </source>
</evidence>
<dbReference type="InterPro" id="IPR035969">
    <property type="entry name" value="Rab-GAP_TBC_sf"/>
</dbReference>
<feature type="compositionally biased region" description="Low complexity" evidence="1">
    <location>
        <begin position="1383"/>
        <end position="1396"/>
    </location>
</feature>
<feature type="compositionally biased region" description="Basic and acidic residues" evidence="1">
    <location>
        <begin position="214"/>
        <end position="223"/>
    </location>
</feature>
<dbReference type="InterPro" id="IPR001763">
    <property type="entry name" value="Rhodanese-like_dom"/>
</dbReference>
<dbReference type="PANTHER" id="PTHR13297:SF5">
    <property type="entry name" value="TBC1 DOMAIN FAMILY MEMBER 23"/>
    <property type="match status" value="1"/>
</dbReference>
<dbReference type="RefSeq" id="XP_002290533.1">
    <property type="nucleotide sequence ID" value="XM_002290497.1"/>
</dbReference>
<feature type="region of interest" description="Disordered" evidence="1">
    <location>
        <begin position="1656"/>
        <end position="1686"/>
    </location>
</feature>
<feature type="compositionally biased region" description="Polar residues" evidence="1">
    <location>
        <begin position="1340"/>
        <end position="1372"/>
    </location>
</feature>
<evidence type="ECO:0000313" key="4">
    <source>
        <dbReference type="Proteomes" id="UP000001449"/>
    </source>
</evidence>
<sequence length="1761" mass="189461">MSDDEDFEELFSFGVDGTTGTTAAATSNPSAASDLDDIDIFGAAIGSNALSTPGASAASAVPTTTAATTATSATAPPLQSYTTTATPRSAADDFDDLFGTPPHTPATPKTPVDLLGGGLSLDHVVVDTPQNQLEQEIRVNDEEQLQRELEQQQHLSIDDFHVHDAGTRDFLEWLDDDTTTTTAKKKGANVGRDISLEVSGDSDSALYVTSEAIPDTKEGKKGGDGWGEDDDDDFDFDQMLAEADLTPSSPPPSALESAVKSVVSKPVVAVSKPVVPVAKMEKPAVVAVQPKQQTQGASLLPKQPTQQVVGQSQEKVAEPASDDVASKVDAVKTTEGEVNVVKSETIVESSKAGESDEKTTLSETMPIATQSTNTTTTAPSPSTNNTDPFRSITPEHTSKPYKSACIEEELSFDQWDENEEDADFQIASAASNENEDDGNGATAGSLEVPSSLSSSAKVFTSLSDAIRSNAATIDDVRTLFEREKGRSDDAGVTPEDRPHLWIKVICGKVLNDLENGSLADSFREWEKKNENSATYAGEGGGAMIEELMLQSGDMCKENASFEVEKKKLLSVLQFHDSIKRTDATTSTVDPLIPPVANAILQAGVPPAAASVALSQIVPSSMPLLGLSHDERFLGVKALHSDFYLLACYHLPLLVMHLDRNYPGWYWPRKPSSAKEVEGGEALLGAVASIPEGGEEGATLKDDASPAADTPTKSKRAAEDNGLVPISWFVTHFAGEFGKTCLTHKCLFPLWDNLLVEGDCSWKYFLAIALLDKHSDNLLMARGEELSKELEEVFDFKTASFDEESFVAAGSDKASQTSNQDNGEMVSEWLNSAKSLLESTPSSVVELLRSADDRAVGNALKVRQTQVDAKIKAQQDAHEAELKKERDERDAEAKKAMTKARLIAYYRNHNPEKVDTIDQIMKMFDGRMNVLNEKLKKKYGVGFLPEGDLSVQMSTQTKSFLMSVNQSISETKKNVALSVAERRKKYAKSTADMMSHTNIKVALEVSPTEVLPVICTTKGHNPSTGGKITSRFASESALKFYLIDCRPESIAKEQGRFPTAVNMSPQKLQDPDEVQKLLDMFEALRGAVHICIMGEGFASFPALYDHPLTAEEEKLLDEDVSRTSNCALFFLKKGFPFVSVLRGGFAAAHAFLFRNGPTMGLPPSEALIDYDPVISLFAQLEVARQNQEEYKTAPTREKTARTLQKIIDVSMTRLTLEEQRINGLASDLSKTETVDKMKQSVSNLFHRPTTQQKETSVSLGRTPPLFFSKTVVSSKGDGAIKDGATAKDDGISKSFASFTEMFKKPVLHSDLSGVVQQQGDAIPNDVVLPEKEDESTEPPETATTKQESSIFTQFQSKLKIATSTAKETESANADTEVAGSGEYASPTISDDAPADDTPATKEGTERELPKANLDQAKMSFSSFAQKLSSIKPPSSANLPTVEATDDTPVSEAPGETSTSDKFASSKKMFSSFTTRIASSTSEKAEAKSPEENTAASEKNPLAKMSFASFSLKKPAASSSNTAIGEQDSAATGTKIDTEESTVENALPKMSFGGFSLKKQPSHLASSEQGSTATAAETDSEEGKDSPVKKTFASFSKSFGGTFSGVKTTPASSQHNPFASLMQVKTTLSGEGHQSVNDVSKHASTSAFSSMAKFLSEHSDPSYTKPAVSRFSRPQKKPDETNEDTSNDILLFQQDDADDIHDEIDFSGAYDAVNESSEILTDDLFSALDPQPHGDPMTSLFGDVDPFASLADGSTAAVDEEKL</sequence>
<reference evidence="3 4" key="2">
    <citation type="journal article" date="2008" name="Nature">
        <title>The Phaeodactylum genome reveals the evolutionary history of diatom genomes.</title>
        <authorList>
            <person name="Bowler C."/>
            <person name="Allen A.E."/>
            <person name="Badger J.H."/>
            <person name="Grimwood J."/>
            <person name="Jabbari K."/>
            <person name="Kuo A."/>
            <person name="Maheswari U."/>
            <person name="Martens C."/>
            <person name="Maumus F."/>
            <person name="Otillar R.P."/>
            <person name="Rayko E."/>
            <person name="Salamov A."/>
            <person name="Vandepoele K."/>
            <person name="Beszteri B."/>
            <person name="Gruber A."/>
            <person name="Heijde M."/>
            <person name="Katinka M."/>
            <person name="Mock T."/>
            <person name="Valentin K."/>
            <person name="Verret F."/>
            <person name="Berges J.A."/>
            <person name="Brownlee C."/>
            <person name="Cadoret J.P."/>
            <person name="Chiovitti A."/>
            <person name="Choi C.J."/>
            <person name="Coesel S."/>
            <person name="De Martino A."/>
            <person name="Detter J.C."/>
            <person name="Durkin C."/>
            <person name="Falciatore A."/>
            <person name="Fournet J."/>
            <person name="Haruta M."/>
            <person name="Huysman M.J."/>
            <person name="Jenkins B.D."/>
            <person name="Jiroutova K."/>
            <person name="Jorgensen R.E."/>
            <person name="Joubert Y."/>
            <person name="Kaplan A."/>
            <person name="Kroger N."/>
            <person name="Kroth P.G."/>
            <person name="La Roche J."/>
            <person name="Lindquist E."/>
            <person name="Lommer M."/>
            <person name="Martin-Jezequel V."/>
            <person name="Lopez P.J."/>
            <person name="Lucas S."/>
            <person name="Mangogna M."/>
            <person name="McGinnis K."/>
            <person name="Medlin L.K."/>
            <person name="Montsant A."/>
            <person name="Oudot-Le Secq M.P."/>
            <person name="Napoli C."/>
            <person name="Obornik M."/>
            <person name="Parker M.S."/>
            <person name="Petit J.L."/>
            <person name="Porcel B.M."/>
            <person name="Poulsen N."/>
            <person name="Robison M."/>
            <person name="Rychlewski L."/>
            <person name="Rynearson T.A."/>
            <person name="Schmutz J."/>
            <person name="Shapiro H."/>
            <person name="Siaut M."/>
            <person name="Stanley M."/>
            <person name="Sussman M.R."/>
            <person name="Taylor A.R."/>
            <person name="Vardi A."/>
            <person name="von Dassow P."/>
            <person name="Vyverman W."/>
            <person name="Willis A."/>
            <person name="Wyrwicz L.S."/>
            <person name="Rokhsar D.S."/>
            <person name="Weissenbach J."/>
            <person name="Armbrust E.V."/>
            <person name="Green B.R."/>
            <person name="Van de Peer Y."/>
            <person name="Grigoriev I.V."/>
        </authorList>
    </citation>
    <scope>NUCLEOTIDE SEQUENCE [LARGE SCALE GENOMIC DNA]</scope>
    <source>
        <strain evidence="3 4">CCMP1335</strain>
    </source>
</reference>
<dbReference type="eggNOG" id="ENOG502QZCZ">
    <property type="taxonomic scope" value="Eukaryota"/>
</dbReference>
<evidence type="ECO:0000259" key="2">
    <source>
        <dbReference type="PROSITE" id="PS50206"/>
    </source>
</evidence>
<dbReference type="InterPro" id="IPR039755">
    <property type="entry name" value="TBC1D23"/>
</dbReference>
<dbReference type="OMA" id="WKYFLAI"/>
<feature type="compositionally biased region" description="Low complexity" evidence="1">
    <location>
        <begin position="18"/>
        <end position="33"/>
    </location>
</feature>
<feature type="compositionally biased region" description="Polar residues" evidence="1">
    <location>
        <begin position="1515"/>
        <end position="1530"/>
    </location>
</feature>
<dbReference type="Gene3D" id="1.10.472.80">
    <property type="entry name" value="Ypt/Rab-GAP domain of gyp1p, domain 3"/>
    <property type="match status" value="1"/>
</dbReference>
<dbReference type="PANTHER" id="PTHR13297">
    <property type="entry name" value="TBC1 DOMAIN FAMILY MEMBER 23-RELATED"/>
    <property type="match status" value="1"/>
</dbReference>
<protein>
    <recommendedName>
        <fullName evidence="2">Rhodanese domain-containing protein</fullName>
    </recommendedName>
</protein>
<feature type="region of interest" description="Disordered" evidence="1">
    <location>
        <begin position="1514"/>
        <end position="1616"/>
    </location>
</feature>
<feature type="compositionally biased region" description="Basic and acidic residues" evidence="1">
    <location>
        <begin position="1397"/>
        <end position="1408"/>
    </location>
</feature>
<feature type="compositionally biased region" description="Polar residues" evidence="1">
    <location>
        <begin position="1561"/>
        <end position="1575"/>
    </location>
</feature>
<feature type="region of interest" description="Disordered" evidence="1">
    <location>
        <begin position="1318"/>
        <end position="1499"/>
    </location>
</feature>
<dbReference type="GO" id="GO:0099041">
    <property type="term" value="P:vesicle tethering to Golgi"/>
    <property type="evidence" value="ECO:0000318"/>
    <property type="project" value="GO_Central"/>
</dbReference>
<feature type="compositionally biased region" description="Low complexity" evidence="1">
    <location>
        <begin position="368"/>
        <end position="386"/>
    </location>
</feature>
<dbReference type="HOGENOM" id="CLU_239103_0_0_1"/>
<proteinExistence type="predicted"/>
<feature type="region of interest" description="Disordered" evidence="1">
    <location>
        <begin position="68"/>
        <end position="92"/>
    </location>
</feature>
<feature type="compositionally biased region" description="Polar residues" evidence="1">
    <location>
        <begin position="1417"/>
        <end position="1437"/>
    </location>
</feature>
<feature type="region of interest" description="Disordered" evidence="1">
    <location>
        <begin position="694"/>
        <end position="715"/>
    </location>
</feature>
<feature type="compositionally biased region" description="Low complexity" evidence="1">
    <location>
        <begin position="68"/>
        <end position="77"/>
    </location>
</feature>
<dbReference type="EMBL" id="CM000642">
    <property type="protein sequence ID" value="EED92285.1"/>
    <property type="molecule type" value="Genomic_DNA"/>
</dbReference>
<dbReference type="PaxDb" id="35128-Thaps22568"/>
<organism evidence="3 4">
    <name type="scientific">Thalassiosira pseudonana</name>
    <name type="common">Marine diatom</name>
    <name type="synonym">Cyclotella nana</name>
    <dbReference type="NCBI Taxonomy" id="35128"/>
    <lineage>
        <taxon>Eukaryota</taxon>
        <taxon>Sar</taxon>
        <taxon>Stramenopiles</taxon>
        <taxon>Ochrophyta</taxon>
        <taxon>Bacillariophyta</taxon>
        <taxon>Coscinodiscophyceae</taxon>
        <taxon>Thalassiosirophycidae</taxon>
        <taxon>Thalassiosirales</taxon>
        <taxon>Thalassiosiraceae</taxon>
        <taxon>Thalassiosira</taxon>
    </lineage>
</organism>
<accession>B8C1V7</accession>
<feature type="region of interest" description="Disordered" evidence="1">
    <location>
        <begin position="431"/>
        <end position="450"/>
    </location>
</feature>
<dbReference type="KEGG" id="tps:THAPSDRAFT_22568"/>
<feature type="region of interest" description="Disordered" evidence="1">
    <location>
        <begin position="14"/>
        <end position="33"/>
    </location>
</feature>